<dbReference type="AlphaFoldDB" id="A0A6N7YQL4"/>
<organism evidence="3 4">
    <name type="scientific">Amycolatopsis pithecellobii</name>
    <dbReference type="NCBI Taxonomy" id="664692"/>
    <lineage>
        <taxon>Bacteria</taxon>
        <taxon>Bacillati</taxon>
        <taxon>Actinomycetota</taxon>
        <taxon>Actinomycetes</taxon>
        <taxon>Pseudonocardiales</taxon>
        <taxon>Pseudonocardiaceae</taxon>
        <taxon>Amycolatopsis</taxon>
    </lineage>
</organism>
<keyword evidence="4" id="KW-1185">Reference proteome</keyword>
<dbReference type="EMBL" id="WMBA01000010">
    <property type="protein sequence ID" value="MTD54188.1"/>
    <property type="molecule type" value="Genomic_DNA"/>
</dbReference>
<sequence>MGFTIWITSGPLGRQGPGLAAELKAPAPMSVPAPVTSSSTTPPSTTTPTQPSTTSKKPSLTTKPSATPPRATTQTLPVTREPAAMTTIAGRPCSSVLAGTQPQVTQAGNYLKAMFGVDTIFGRAARGGESDHPNGLALDFMVDTATGNKLADYVLANQSRLGVKYVIWRQRYNDGNGWSMLEDRGSPTANHYDHVHISFIAGAKASVTC</sequence>
<feature type="compositionally biased region" description="Low complexity" evidence="1">
    <location>
        <begin position="24"/>
        <end position="69"/>
    </location>
</feature>
<dbReference type="InterPro" id="IPR058593">
    <property type="entry name" value="ARB_07466-like_C"/>
</dbReference>
<accession>A0A6N7YQL4</accession>
<evidence type="ECO:0000313" key="3">
    <source>
        <dbReference type="EMBL" id="MTD54188.1"/>
    </source>
</evidence>
<dbReference type="Pfam" id="PF26571">
    <property type="entry name" value="VldE"/>
    <property type="match status" value="1"/>
</dbReference>
<name>A0A6N7YQL4_9PSEU</name>
<feature type="region of interest" description="Disordered" evidence="1">
    <location>
        <begin position="1"/>
        <end position="77"/>
    </location>
</feature>
<feature type="domain" description="ARB-07466-like C-terminal" evidence="2">
    <location>
        <begin position="99"/>
        <end position="192"/>
    </location>
</feature>
<proteinExistence type="predicted"/>
<evidence type="ECO:0000259" key="2">
    <source>
        <dbReference type="Pfam" id="PF26571"/>
    </source>
</evidence>
<dbReference type="Proteomes" id="UP000440096">
    <property type="component" value="Unassembled WGS sequence"/>
</dbReference>
<gene>
    <name evidence="3" type="ORF">GKO32_09400</name>
</gene>
<comment type="caution">
    <text evidence="3">The sequence shown here is derived from an EMBL/GenBank/DDBJ whole genome shotgun (WGS) entry which is preliminary data.</text>
</comment>
<reference evidence="3 4" key="1">
    <citation type="submission" date="2019-11" db="EMBL/GenBank/DDBJ databases">
        <title>Draft genome of Amycolatopsis RM579.</title>
        <authorList>
            <person name="Duangmal K."/>
            <person name="Mingma R."/>
        </authorList>
    </citation>
    <scope>NUCLEOTIDE SEQUENCE [LARGE SCALE GENOMIC DNA]</scope>
    <source>
        <strain evidence="3 4">RM579</strain>
    </source>
</reference>
<dbReference type="OrthoDB" id="2989771at2"/>
<evidence type="ECO:0000256" key="1">
    <source>
        <dbReference type="SAM" id="MobiDB-lite"/>
    </source>
</evidence>
<protein>
    <recommendedName>
        <fullName evidence="2">ARB-07466-like C-terminal domain-containing protein</fullName>
    </recommendedName>
</protein>
<evidence type="ECO:0000313" key="4">
    <source>
        <dbReference type="Proteomes" id="UP000440096"/>
    </source>
</evidence>